<keyword evidence="1" id="KW-0677">Repeat</keyword>
<keyword evidence="2" id="KW-0802">TPR repeat</keyword>
<gene>
    <name evidence="3" type="ORF">EVG20_g10111</name>
</gene>
<dbReference type="PANTHER" id="PTHR22904">
    <property type="entry name" value="TPR REPEAT CONTAINING PROTEIN"/>
    <property type="match status" value="1"/>
</dbReference>
<dbReference type="Proteomes" id="UP000298327">
    <property type="component" value="Unassembled WGS sequence"/>
</dbReference>
<dbReference type="SUPFAM" id="SSF48452">
    <property type="entry name" value="TPR-like"/>
    <property type="match status" value="1"/>
</dbReference>
<protein>
    <submittedName>
        <fullName evidence="3">Uncharacterized protein</fullName>
    </submittedName>
</protein>
<sequence length="411" mass="44508">MVVPQYCPVDLLRDGDVPDGALALVGGIVYRALQIPYIVAQSLFITTTTTLITPRTVGQEKLKGAMKSVSLRTQKGGSLPSLRFLVENQAIPEVKQVSDDGICSDMSTIQFDTMPVSPNTSWVLELLHDCQDVYSHGVDSHASGYTPISYLICRAGGDHRLETRSVGLPSSDAVLRFVKRCITSPFPPHKPALPQTLYIRGFGPHDYPAVCDFLTQLPPPFHFRFQFHLYSHDSTISGSTDELSDSASTASLLDLAERLKDEASAAFERADRPAAVAAYTGAIRCAQDAMELADDDGDDDGDVRRILAILYANRGTVFLAPGKGQDLVHARDDGELVEAVDPGYAKGYHLQARALQLMGDAAAARRTVERGLRYPGVSIADPMLQDALTALQYEERRLVTGVSSSAGSSSH</sequence>
<evidence type="ECO:0000313" key="4">
    <source>
        <dbReference type="Proteomes" id="UP000298327"/>
    </source>
</evidence>
<evidence type="ECO:0000256" key="2">
    <source>
        <dbReference type="ARBA" id="ARBA00022803"/>
    </source>
</evidence>
<dbReference type="STRING" id="205917.A0A4Y9XVQ8"/>
<dbReference type="EMBL" id="SEOQ01001150">
    <property type="protein sequence ID" value="TFY53447.1"/>
    <property type="molecule type" value="Genomic_DNA"/>
</dbReference>
<accession>A0A4Y9XVQ8</accession>
<evidence type="ECO:0000256" key="1">
    <source>
        <dbReference type="ARBA" id="ARBA00022737"/>
    </source>
</evidence>
<keyword evidence="4" id="KW-1185">Reference proteome</keyword>
<dbReference type="OrthoDB" id="2942533at2759"/>
<proteinExistence type="predicted"/>
<dbReference type="PANTHER" id="PTHR22904:SF523">
    <property type="entry name" value="STRESS-INDUCED-PHOSPHOPROTEIN 1"/>
    <property type="match status" value="1"/>
</dbReference>
<evidence type="ECO:0000313" key="3">
    <source>
        <dbReference type="EMBL" id="TFY53447.1"/>
    </source>
</evidence>
<dbReference type="AlphaFoldDB" id="A0A4Y9XVQ8"/>
<reference evidence="3 4" key="1">
    <citation type="submission" date="2019-02" db="EMBL/GenBank/DDBJ databases">
        <title>Genome sequencing of the rare red list fungi Dentipellis fragilis.</title>
        <authorList>
            <person name="Buettner E."/>
            <person name="Kellner H."/>
        </authorList>
    </citation>
    <scope>NUCLEOTIDE SEQUENCE [LARGE SCALE GENOMIC DNA]</scope>
    <source>
        <strain evidence="3 4">DSM 105465</strain>
    </source>
</reference>
<dbReference type="InterPro" id="IPR011990">
    <property type="entry name" value="TPR-like_helical_dom_sf"/>
</dbReference>
<dbReference type="Gene3D" id="1.25.40.10">
    <property type="entry name" value="Tetratricopeptide repeat domain"/>
    <property type="match status" value="1"/>
</dbReference>
<dbReference type="GO" id="GO:0051879">
    <property type="term" value="F:Hsp90 protein binding"/>
    <property type="evidence" value="ECO:0007669"/>
    <property type="project" value="TreeGrafter"/>
</dbReference>
<organism evidence="3 4">
    <name type="scientific">Dentipellis fragilis</name>
    <dbReference type="NCBI Taxonomy" id="205917"/>
    <lineage>
        <taxon>Eukaryota</taxon>
        <taxon>Fungi</taxon>
        <taxon>Dikarya</taxon>
        <taxon>Basidiomycota</taxon>
        <taxon>Agaricomycotina</taxon>
        <taxon>Agaricomycetes</taxon>
        <taxon>Russulales</taxon>
        <taxon>Hericiaceae</taxon>
        <taxon>Dentipellis</taxon>
    </lineage>
</organism>
<comment type="caution">
    <text evidence="3">The sequence shown here is derived from an EMBL/GenBank/DDBJ whole genome shotgun (WGS) entry which is preliminary data.</text>
</comment>
<name>A0A4Y9XVQ8_9AGAM</name>